<accession>A0A9W7T7C2</accession>
<evidence type="ECO:0000256" key="1">
    <source>
        <dbReference type="SAM" id="MobiDB-lite"/>
    </source>
</evidence>
<proteinExistence type="predicted"/>
<evidence type="ECO:0000313" key="3">
    <source>
        <dbReference type="Proteomes" id="UP001059041"/>
    </source>
</evidence>
<name>A0A9W7T7C2_TRIRA</name>
<feature type="region of interest" description="Disordered" evidence="1">
    <location>
        <begin position="1"/>
        <end position="83"/>
    </location>
</feature>
<gene>
    <name evidence="2" type="ORF">IRJ41_007650</name>
</gene>
<dbReference type="AlphaFoldDB" id="A0A9W7T7C2"/>
<sequence>MERERQTTSKQQSVGASIPMFLRSTDSKSMNFRRCTSSTTTGKRTKPVRDERRVFPRPERARLGPLLNRQPLELPPAALPKLN</sequence>
<comment type="caution">
    <text evidence="2">The sequence shown here is derived from an EMBL/GenBank/DDBJ whole genome shotgun (WGS) entry which is preliminary data.</text>
</comment>
<feature type="compositionally biased region" description="Basic and acidic residues" evidence="1">
    <location>
        <begin position="47"/>
        <end position="62"/>
    </location>
</feature>
<dbReference type="Proteomes" id="UP001059041">
    <property type="component" value="Linkage Group LG25"/>
</dbReference>
<organism evidence="2 3">
    <name type="scientific">Triplophysa rosa</name>
    <name type="common">Cave loach</name>
    <dbReference type="NCBI Taxonomy" id="992332"/>
    <lineage>
        <taxon>Eukaryota</taxon>
        <taxon>Metazoa</taxon>
        <taxon>Chordata</taxon>
        <taxon>Craniata</taxon>
        <taxon>Vertebrata</taxon>
        <taxon>Euteleostomi</taxon>
        <taxon>Actinopterygii</taxon>
        <taxon>Neopterygii</taxon>
        <taxon>Teleostei</taxon>
        <taxon>Ostariophysi</taxon>
        <taxon>Cypriniformes</taxon>
        <taxon>Nemacheilidae</taxon>
        <taxon>Triplophysa</taxon>
    </lineage>
</organism>
<evidence type="ECO:0000313" key="2">
    <source>
        <dbReference type="EMBL" id="KAI7791034.1"/>
    </source>
</evidence>
<feature type="compositionally biased region" description="Pro residues" evidence="1">
    <location>
        <begin position="73"/>
        <end position="83"/>
    </location>
</feature>
<reference evidence="2" key="1">
    <citation type="submission" date="2021-02" db="EMBL/GenBank/DDBJ databases">
        <title>Comparative genomics reveals that relaxation of natural selection precedes convergent phenotypic evolution of cavefish.</title>
        <authorList>
            <person name="Peng Z."/>
        </authorList>
    </citation>
    <scope>NUCLEOTIDE SEQUENCE</scope>
    <source>
        <tissue evidence="2">Muscle</tissue>
    </source>
</reference>
<keyword evidence="3" id="KW-1185">Reference proteome</keyword>
<dbReference type="EMBL" id="JAFHDT010000025">
    <property type="protein sequence ID" value="KAI7791034.1"/>
    <property type="molecule type" value="Genomic_DNA"/>
</dbReference>
<feature type="compositionally biased region" description="Polar residues" evidence="1">
    <location>
        <begin position="27"/>
        <end position="42"/>
    </location>
</feature>
<protein>
    <submittedName>
        <fullName evidence="2">Uncharacterized protein</fullName>
    </submittedName>
</protein>